<dbReference type="PIRSF" id="PIRSF004749">
    <property type="entry name" value="Pep_def"/>
    <property type="match status" value="1"/>
</dbReference>
<sequence length="172" mass="19324">MALLEIHTFPDSVLRQKAEPVTVFDQELDETAQSMLETMYFSGGIGLAAIQAGILKQIIVIDLKSGEEDTELREPHVFINPEILEKSGTTVSEEGCLSVIEFRAEVDRAEEITIEYKDVAGNTKKLEAEDMMSICLQHEIDHLNGILFIDHLPLLKQKMIKKRLTKLANDEA</sequence>
<evidence type="ECO:0000313" key="2">
    <source>
        <dbReference type="EMBL" id="SUZ52128.1"/>
    </source>
</evidence>
<dbReference type="PRINTS" id="PR01576">
    <property type="entry name" value="PDEFORMYLASE"/>
</dbReference>
<proteinExistence type="inferred from homology"/>
<name>A0A381NE91_9ZZZZ</name>
<evidence type="ECO:0008006" key="3">
    <source>
        <dbReference type="Google" id="ProtNLM"/>
    </source>
</evidence>
<reference evidence="2" key="1">
    <citation type="submission" date="2018-05" db="EMBL/GenBank/DDBJ databases">
        <authorList>
            <person name="Lanie J.A."/>
            <person name="Ng W.-L."/>
            <person name="Kazmierczak K.M."/>
            <person name="Andrzejewski T.M."/>
            <person name="Davidsen T.M."/>
            <person name="Wayne K.J."/>
            <person name="Tettelin H."/>
            <person name="Glass J.I."/>
            <person name="Rusch D."/>
            <person name="Podicherti R."/>
            <person name="Tsui H.-C.T."/>
            <person name="Winkler M.E."/>
        </authorList>
    </citation>
    <scope>NUCLEOTIDE SEQUENCE</scope>
</reference>
<dbReference type="InterPro" id="IPR036821">
    <property type="entry name" value="Peptide_deformylase_sf"/>
</dbReference>
<dbReference type="GO" id="GO:0042586">
    <property type="term" value="F:peptide deformylase activity"/>
    <property type="evidence" value="ECO:0007669"/>
    <property type="project" value="InterPro"/>
</dbReference>
<dbReference type="CDD" id="cd00487">
    <property type="entry name" value="Pep_deformylase"/>
    <property type="match status" value="1"/>
</dbReference>
<evidence type="ECO:0000256" key="1">
    <source>
        <dbReference type="ARBA" id="ARBA00010759"/>
    </source>
</evidence>
<dbReference type="AlphaFoldDB" id="A0A381NE91"/>
<dbReference type="EMBL" id="UINC01000257">
    <property type="protein sequence ID" value="SUZ52128.1"/>
    <property type="molecule type" value="Genomic_DNA"/>
</dbReference>
<dbReference type="SUPFAM" id="SSF56420">
    <property type="entry name" value="Peptide deformylase"/>
    <property type="match status" value="1"/>
</dbReference>
<dbReference type="Gene3D" id="3.90.45.10">
    <property type="entry name" value="Peptide deformylase"/>
    <property type="match status" value="1"/>
</dbReference>
<dbReference type="NCBIfam" id="NF001159">
    <property type="entry name" value="PRK00150.1-3"/>
    <property type="match status" value="1"/>
</dbReference>
<dbReference type="PANTHER" id="PTHR10458:SF22">
    <property type="entry name" value="PEPTIDE DEFORMYLASE"/>
    <property type="match status" value="1"/>
</dbReference>
<protein>
    <recommendedName>
        <fullName evidence="3">Peptide deformylase</fullName>
    </recommendedName>
</protein>
<organism evidence="2">
    <name type="scientific">marine metagenome</name>
    <dbReference type="NCBI Taxonomy" id="408172"/>
    <lineage>
        <taxon>unclassified sequences</taxon>
        <taxon>metagenomes</taxon>
        <taxon>ecological metagenomes</taxon>
    </lineage>
</organism>
<dbReference type="InterPro" id="IPR023635">
    <property type="entry name" value="Peptide_deformylase"/>
</dbReference>
<dbReference type="HAMAP" id="MF_00163">
    <property type="entry name" value="Pep_deformylase"/>
    <property type="match status" value="1"/>
</dbReference>
<gene>
    <name evidence="2" type="ORF">METZ01_LOCUS4982</name>
</gene>
<comment type="similarity">
    <text evidence="1">Belongs to the polypeptide deformylase family.</text>
</comment>
<accession>A0A381NE91</accession>
<dbReference type="PANTHER" id="PTHR10458">
    <property type="entry name" value="PEPTIDE DEFORMYLASE"/>
    <property type="match status" value="1"/>
</dbReference>
<dbReference type="NCBIfam" id="TIGR00079">
    <property type="entry name" value="pept_deformyl"/>
    <property type="match status" value="1"/>
</dbReference>
<dbReference type="Pfam" id="PF01327">
    <property type="entry name" value="Pep_deformylase"/>
    <property type="match status" value="1"/>
</dbReference>